<evidence type="ECO:0000313" key="8">
    <source>
        <dbReference type="EMBL" id="KAE9166058.1"/>
    </source>
</evidence>
<evidence type="ECO:0000313" key="4">
    <source>
        <dbReference type="EMBL" id="KAE9061370.1"/>
    </source>
</evidence>
<gene>
    <name evidence="10" type="ORF">PF001_g29791</name>
    <name evidence="9" type="ORF">PF002_g29998</name>
    <name evidence="8" type="ORF">PF004_g29288</name>
    <name evidence="7" type="ORF">PF005_g29525</name>
    <name evidence="6" type="ORF">PF006_g29822</name>
    <name evidence="5" type="ORF">PF007_g29608</name>
    <name evidence="2" type="ORF">PF009_g29998</name>
    <name evidence="4" type="ORF">PF010_g29841</name>
    <name evidence="3" type="ORF">PF011_g28976</name>
</gene>
<name>A0A6A4B5F5_9STRA</name>
<dbReference type="EMBL" id="QXGD01004404">
    <property type="protein sequence ID" value="KAE9170777.1"/>
    <property type="molecule type" value="Genomic_DNA"/>
</dbReference>
<dbReference type="EMBL" id="QXGA01005225">
    <property type="protein sequence ID" value="KAE9068283.1"/>
    <property type="molecule type" value="Genomic_DNA"/>
</dbReference>
<dbReference type="EMBL" id="QXFZ01004708">
    <property type="protein sequence ID" value="KAE9063258.1"/>
    <property type="molecule type" value="Genomic_DNA"/>
</dbReference>
<dbReference type="Proteomes" id="UP000429523">
    <property type="component" value="Unassembled WGS sequence"/>
</dbReference>
<dbReference type="Proteomes" id="UP000433483">
    <property type="component" value="Unassembled WGS sequence"/>
</dbReference>
<evidence type="ECO:0000256" key="1">
    <source>
        <dbReference type="SAM" id="SignalP"/>
    </source>
</evidence>
<keyword evidence="1" id="KW-0732">Signal</keyword>
<dbReference type="Proteomes" id="UP000437068">
    <property type="component" value="Unassembled WGS sequence"/>
</dbReference>
<evidence type="ECO:0000313" key="9">
    <source>
        <dbReference type="EMBL" id="KAE9170777.1"/>
    </source>
</evidence>
<accession>A0A6A4B5F5</accession>
<evidence type="ECO:0000313" key="5">
    <source>
        <dbReference type="EMBL" id="KAE9063258.1"/>
    </source>
</evidence>
<dbReference type="Proteomes" id="UP000476176">
    <property type="component" value="Unassembled WGS sequence"/>
</dbReference>
<protein>
    <recommendedName>
        <fullName evidence="20">RxLR effector protein</fullName>
    </recommendedName>
</protein>
<feature type="signal peptide" evidence="1">
    <location>
        <begin position="1"/>
        <end position="24"/>
    </location>
</feature>
<dbReference type="OrthoDB" id="106052at2759"/>
<dbReference type="EMBL" id="QXFX01005231">
    <property type="protein sequence ID" value="KAE9061370.1"/>
    <property type="molecule type" value="Genomic_DNA"/>
</dbReference>
<evidence type="ECO:0000313" key="18">
    <source>
        <dbReference type="Proteomes" id="UP000476176"/>
    </source>
</evidence>
<evidence type="ECO:0000313" key="19">
    <source>
        <dbReference type="Proteomes" id="UP000488956"/>
    </source>
</evidence>
<dbReference type="Proteomes" id="UP000441208">
    <property type="component" value="Unassembled WGS sequence"/>
</dbReference>
<evidence type="ECO:0000313" key="10">
    <source>
        <dbReference type="EMBL" id="KAE9268110.1"/>
    </source>
</evidence>
<evidence type="ECO:0000313" key="3">
    <source>
        <dbReference type="EMBL" id="KAE8963574.1"/>
    </source>
</evidence>
<evidence type="ECO:0000313" key="12">
    <source>
        <dbReference type="Proteomes" id="UP000433483"/>
    </source>
</evidence>
<feature type="chain" id="PRO_5036167038" description="RxLR effector protein" evidence="1">
    <location>
        <begin position="25"/>
        <end position="110"/>
    </location>
</feature>
<dbReference type="EMBL" id="QXGF01004492">
    <property type="protein sequence ID" value="KAE8919699.1"/>
    <property type="molecule type" value="Genomic_DNA"/>
</dbReference>
<evidence type="ECO:0000313" key="6">
    <source>
        <dbReference type="EMBL" id="KAE9068283.1"/>
    </source>
</evidence>
<dbReference type="Proteomes" id="UP000440732">
    <property type="component" value="Unassembled WGS sequence"/>
</dbReference>
<sequence length="110" mass="12142">MRLHRIVLLVAAASVATVSTSAEALETISVAEDQRLLKYPTDAEERVGTIPSVTTEQINAWLKKGDTADDVFKQLALHNAADDVLTSPVLKEWVGYMKLFNKKYPKSKLA</sequence>
<dbReference type="EMBL" id="QXGC01005230">
    <property type="protein sequence ID" value="KAE9166058.1"/>
    <property type="molecule type" value="Genomic_DNA"/>
</dbReference>
<dbReference type="EMBL" id="QXFW01004987">
    <property type="protein sequence ID" value="KAE8963574.1"/>
    <property type="molecule type" value="Genomic_DNA"/>
</dbReference>
<evidence type="ECO:0000313" key="13">
    <source>
        <dbReference type="Proteomes" id="UP000437068"/>
    </source>
</evidence>
<dbReference type="Proteomes" id="UP000440367">
    <property type="component" value="Unassembled WGS sequence"/>
</dbReference>
<organism evidence="10 13">
    <name type="scientific">Phytophthora fragariae</name>
    <dbReference type="NCBI Taxonomy" id="53985"/>
    <lineage>
        <taxon>Eukaryota</taxon>
        <taxon>Sar</taxon>
        <taxon>Stramenopiles</taxon>
        <taxon>Oomycota</taxon>
        <taxon>Peronosporomycetes</taxon>
        <taxon>Peronosporales</taxon>
        <taxon>Peronosporaceae</taxon>
        <taxon>Phytophthora</taxon>
    </lineage>
</organism>
<comment type="caution">
    <text evidence="10">The sequence shown here is derived from an EMBL/GenBank/DDBJ whole genome shotgun (WGS) entry which is preliminary data.</text>
</comment>
<evidence type="ECO:0000313" key="14">
    <source>
        <dbReference type="Proteomes" id="UP000440367"/>
    </source>
</evidence>
<dbReference type="Proteomes" id="UP000460718">
    <property type="component" value="Unassembled WGS sequence"/>
</dbReference>
<evidence type="ECO:0008006" key="20">
    <source>
        <dbReference type="Google" id="ProtNLM"/>
    </source>
</evidence>
<evidence type="ECO:0000313" key="7">
    <source>
        <dbReference type="EMBL" id="KAE9165628.1"/>
    </source>
</evidence>
<evidence type="ECO:0000313" key="2">
    <source>
        <dbReference type="EMBL" id="KAE8919699.1"/>
    </source>
</evidence>
<proteinExistence type="predicted"/>
<dbReference type="EMBL" id="QXGE01005230">
    <property type="protein sequence ID" value="KAE9268110.1"/>
    <property type="molecule type" value="Genomic_DNA"/>
</dbReference>
<evidence type="ECO:0000313" key="16">
    <source>
        <dbReference type="Proteomes" id="UP000441208"/>
    </source>
</evidence>
<evidence type="ECO:0000313" key="15">
    <source>
        <dbReference type="Proteomes" id="UP000440732"/>
    </source>
</evidence>
<evidence type="ECO:0000313" key="11">
    <source>
        <dbReference type="Proteomes" id="UP000429523"/>
    </source>
</evidence>
<dbReference type="AlphaFoldDB" id="A0A6A4B5F5"/>
<keyword evidence="12" id="KW-1185">Reference proteome</keyword>
<evidence type="ECO:0000313" key="17">
    <source>
        <dbReference type="Proteomes" id="UP000460718"/>
    </source>
</evidence>
<reference evidence="11 12" key="1">
    <citation type="submission" date="2018-08" db="EMBL/GenBank/DDBJ databases">
        <title>Genomic investigation of the strawberry pathogen Phytophthora fragariae indicates pathogenicity is determined by transcriptional variation in three key races.</title>
        <authorList>
            <person name="Adams T.M."/>
            <person name="Armitage A.D."/>
            <person name="Sobczyk M.K."/>
            <person name="Bates H.J."/>
            <person name="Dunwell J.M."/>
            <person name="Nellist C.F."/>
            <person name="Harrison R.J."/>
        </authorList>
    </citation>
    <scope>NUCLEOTIDE SEQUENCE [LARGE SCALE GENOMIC DNA]</scope>
    <source>
        <strain evidence="10 13">A4</strain>
        <strain evidence="9 14">BC-1</strain>
        <strain evidence="8 18">BC-23</strain>
        <strain evidence="7 12">NOV-27</strain>
        <strain evidence="6 15">NOV-5</strain>
        <strain evidence="5 16">NOV-71</strain>
        <strain evidence="2 11">NOV-9</strain>
        <strain evidence="4 19">ONT-3</strain>
        <strain evidence="3 17">SCRP245</strain>
    </source>
</reference>
<dbReference type="Proteomes" id="UP000488956">
    <property type="component" value="Unassembled WGS sequence"/>
</dbReference>
<dbReference type="EMBL" id="QXGB01004607">
    <property type="protein sequence ID" value="KAE9165628.1"/>
    <property type="molecule type" value="Genomic_DNA"/>
</dbReference>